<dbReference type="InterPro" id="IPR002209">
    <property type="entry name" value="Fibroblast_GF_fam"/>
</dbReference>
<evidence type="ECO:0000313" key="3">
    <source>
        <dbReference type="EMBL" id="PIO22862.1"/>
    </source>
</evidence>
<dbReference type="AlphaFoldDB" id="A0A2G9R4T6"/>
<evidence type="ECO:0000313" key="4">
    <source>
        <dbReference type="Proteomes" id="UP000228934"/>
    </source>
</evidence>
<accession>A0A2G9R4T6</accession>
<evidence type="ECO:0000256" key="1">
    <source>
        <dbReference type="ARBA" id="ARBA00007936"/>
    </source>
</evidence>
<comment type="similarity">
    <text evidence="1 2">Belongs to the heparin-binding growth factors family.</text>
</comment>
<dbReference type="EMBL" id="KV984083">
    <property type="protein sequence ID" value="PIO22862.1"/>
    <property type="molecule type" value="Genomic_DNA"/>
</dbReference>
<reference evidence="4" key="1">
    <citation type="journal article" date="2017" name="Nat. Commun.">
        <title>The North American bullfrog draft genome provides insight into hormonal regulation of long noncoding RNA.</title>
        <authorList>
            <person name="Hammond S.A."/>
            <person name="Warren R.L."/>
            <person name="Vandervalk B.P."/>
            <person name="Kucuk E."/>
            <person name="Khan H."/>
            <person name="Gibb E.A."/>
            <person name="Pandoh P."/>
            <person name="Kirk H."/>
            <person name="Zhao Y."/>
            <person name="Jones M."/>
            <person name="Mungall A.J."/>
            <person name="Coope R."/>
            <person name="Pleasance S."/>
            <person name="Moore R.A."/>
            <person name="Holt R.A."/>
            <person name="Round J.M."/>
            <person name="Ohora S."/>
            <person name="Walle B.V."/>
            <person name="Veldhoen N."/>
            <person name="Helbing C.C."/>
            <person name="Birol I."/>
        </authorList>
    </citation>
    <scope>NUCLEOTIDE SEQUENCE [LARGE SCALE GENOMIC DNA]</scope>
</reference>
<dbReference type="Gene3D" id="2.80.10.50">
    <property type="match status" value="1"/>
</dbReference>
<dbReference type="Proteomes" id="UP000228934">
    <property type="component" value="Unassembled WGS sequence"/>
</dbReference>
<organism evidence="3 4">
    <name type="scientific">Aquarana catesbeiana</name>
    <name type="common">American bullfrog</name>
    <name type="synonym">Rana catesbeiana</name>
    <dbReference type="NCBI Taxonomy" id="8400"/>
    <lineage>
        <taxon>Eukaryota</taxon>
        <taxon>Metazoa</taxon>
        <taxon>Chordata</taxon>
        <taxon>Craniata</taxon>
        <taxon>Vertebrata</taxon>
        <taxon>Euteleostomi</taxon>
        <taxon>Amphibia</taxon>
        <taxon>Batrachia</taxon>
        <taxon>Anura</taxon>
        <taxon>Neobatrachia</taxon>
        <taxon>Ranoidea</taxon>
        <taxon>Ranidae</taxon>
        <taxon>Aquarana</taxon>
    </lineage>
</organism>
<protein>
    <recommendedName>
        <fullName evidence="2">Fibroblast growth factor</fullName>
        <shortName evidence="2">FGF</shortName>
    </recommendedName>
</protein>
<keyword evidence="4" id="KW-1185">Reference proteome</keyword>
<dbReference type="SUPFAM" id="SSF50353">
    <property type="entry name" value="Cytokine"/>
    <property type="match status" value="1"/>
</dbReference>
<evidence type="ECO:0000256" key="2">
    <source>
        <dbReference type="RuleBase" id="RU049442"/>
    </source>
</evidence>
<sequence>MRDSTQMDCDRYSGTQKDCDRYSDTRYSDELTQMNCDRYSGILEIRTVTVGIVAIKGVRSEYFLAMNKSGKLYGKVSNSKNTEADVIKATTIFGRKCTTIFKLELNML</sequence>
<dbReference type="PRINTS" id="PR00263">
    <property type="entry name" value="HBGFFGF"/>
</dbReference>
<dbReference type="PANTHER" id="PTHR11486">
    <property type="entry name" value="FIBROBLAST GROWTH FACTOR"/>
    <property type="match status" value="1"/>
</dbReference>
<gene>
    <name evidence="3" type="ORF">AB205_0114210</name>
</gene>
<name>A0A2G9R4T6_AQUCT</name>
<dbReference type="Pfam" id="PF00167">
    <property type="entry name" value="FGF"/>
    <property type="match status" value="1"/>
</dbReference>
<dbReference type="OrthoDB" id="5987799at2759"/>
<dbReference type="GO" id="GO:0008083">
    <property type="term" value="F:growth factor activity"/>
    <property type="evidence" value="ECO:0007669"/>
    <property type="project" value="InterPro"/>
</dbReference>
<dbReference type="InterPro" id="IPR008996">
    <property type="entry name" value="IL1/FGF"/>
</dbReference>
<proteinExistence type="inferred from homology"/>